<dbReference type="InterPro" id="IPR011990">
    <property type="entry name" value="TPR-like_helical_dom_sf"/>
</dbReference>
<proteinExistence type="predicted"/>
<dbReference type="Proteomes" id="UP001139238">
    <property type="component" value="Unassembled WGS sequence"/>
</dbReference>
<evidence type="ECO:0008006" key="3">
    <source>
        <dbReference type="Google" id="ProtNLM"/>
    </source>
</evidence>
<dbReference type="InterPro" id="IPR038440">
    <property type="entry name" value="FimV_C_sf"/>
</dbReference>
<name>A0A9X2A193_9GAMM</name>
<dbReference type="Pfam" id="PF13174">
    <property type="entry name" value="TPR_6"/>
    <property type="match status" value="1"/>
</dbReference>
<keyword evidence="2" id="KW-1185">Reference proteome</keyword>
<dbReference type="InterPro" id="IPR019734">
    <property type="entry name" value="TPR_rpt"/>
</dbReference>
<dbReference type="RefSeq" id="WP_239741740.1">
    <property type="nucleotide sequence ID" value="NZ_JACSYB010000001.1"/>
</dbReference>
<protein>
    <recommendedName>
        <fullName evidence="3">Tfp pilus assembly protein FimV</fullName>
    </recommendedName>
</protein>
<dbReference type="AlphaFoldDB" id="A0A9X2A193"/>
<dbReference type="SUPFAM" id="SSF48452">
    <property type="entry name" value="TPR-like"/>
    <property type="match status" value="1"/>
</dbReference>
<sequence length="572" mass="61636">MIGIAAVVILVVIAGVFLMKKGKSQTTVDTQTQFKRPKTLAEQQRELELQRQSQQPSPYAAPNLPQSTLQAAKTLKTAENVHHELQAAEQLIQNQDYDGAITTLRRALKNHPSHSELNFTLLNTYALAKDYQHFNSFYLEVLALNDIDLTTQANNLKTLVDEEQSINARSTAMTHTAEAVEPDGLDFDLPGFKQDSDKPAVNSTLHVVRPTVTQVAQPANPVDGISSKADNELDFDFALDVPETKIAPLPTETTAAPSQSNEFTFDDFDFDLPSKQPATAETVPAPVLESPTEIVAPMTEEPVTTTSASNVNNEAISDSDFDFDFSLPETQSTPAATDIEPMITTPTAAPSAEKLADDFDFDFELNAEPAVTPTNDATTEAALSFDASDTKAFGNLTSDAATSVPVASDEATDIASFDLDDELLRQAEAASLAKPATPSVAEPVVDLAEVNAPKPSDSLLISDDMFDLSFDDSTTQAATPANTQTTTTPIASPETTSIADKASLKTAPVVEDLSAILDVIKDIDTDTLNVDLAEQYLNLGEYDSAKRLLDEIKDSNNTILVERATALRQRIA</sequence>
<accession>A0A9X2A193</accession>
<comment type="caution">
    <text evidence="1">The sequence shown here is derived from an EMBL/GenBank/DDBJ whole genome shotgun (WGS) entry which is preliminary data.</text>
</comment>
<dbReference type="Gene3D" id="1.25.40.10">
    <property type="entry name" value="Tetratricopeptide repeat domain"/>
    <property type="match status" value="1"/>
</dbReference>
<evidence type="ECO:0000313" key="1">
    <source>
        <dbReference type="EMBL" id="MCG8147226.1"/>
    </source>
</evidence>
<evidence type="ECO:0000313" key="2">
    <source>
        <dbReference type="Proteomes" id="UP001139238"/>
    </source>
</evidence>
<organism evidence="1 2">
    <name type="scientific">Moraxella tetraodonis</name>
    <dbReference type="NCBI Taxonomy" id="2767221"/>
    <lineage>
        <taxon>Bacteria</taxon>
        <taxon>Pseudomonadati</taxon>
        <taxon>Pseudomonadota</taxon>
        <taxon>Gammaproteobacteria</taxon>
        <taxon>Moraxellales</taxon>
        <taxon>Moraxellaceae</taxon>
        <taxon>Moraxella</taxon>
    </lineage>
</organism>
<gene>
    <name evidence="1" type="ORF">H9W84_03680</name>
</gene>
<dbReference type="Gene3D" id="1.20.58.2200">
    <property type="match status" value="1"/>
</dbReference>
<dbReference type="EMBL" id="JACSYB010000001">
    <property type="protein sequence ID" value="MCG8147226.1"/>
    <property type="molecule type" value="Genomic_DNA"/>
</dbReference>
<reference evidence="1" key="1">
    <citation type="submission" date="2021-08" db="EMBL/GenBank/DDBJ databases">
        <title>Complete genome sequence of Moraxella sp strain PS-22.</title>
        <authorList>
            <person name="Das S.K."/>
        </authorList>
    </citation>
    <scope>NUCLEOTIDE SEQUENCE</scope>
    <source>
        <strain evidence="1">PS-22</strain>
    </source>
</reference>